<comment type="caution">
    <text evidence="2">The sequence shown here is derived from an EMBL/GenBank/DDBJ whole genome shotgun (WGS) entry which is preliminary data.</text>
</comment>
<proteinExistence type="predicted"/>
<feature type="compositionally biased region" description="Basic and acidic residues" evidence="1">
    <location>
        <begin position="80"/>
        <end position="103"/>
    </location>
</feature>
<dbReference type="EMBL" id="BAAAOH010000001">
    <property type="protein sequence ID" value="GAA1991177.1"/>
    <property type="molecule type" value="Genomic_DNA"/>
</dbReference>
<gene>
    <name evidence="2" type="ORF">GCM10009777_28180</name>
</gene>
<name>A0ABP5E5P4_9MICO</name>
<organism evidence="2 3">
    <name type="scientific">Microbacterium pumilum</name>
    <dbReference type="NCBI Taxonomy" id="344165"/>
    <lineage>
        <taxon>Bacteria</taxon>
        <taxon>Bacillati</taxon>
        <taxon>Actinomycetota</taxon>
        <taxon>Actinomycetes</taxon>
        <taxon>Micrococcales</taxon>
        <taxon>Microbacteriaceae</taxon>
        <taxon>Microbacterium</taxon>
    </lineage>
</organism>
<evidence type="ECO:0000313" key="3">
    <source>
        <dbReference type="Proteomes" id="UP001500326"/>
    </source>
</evidence>
<accession>A0ABP5E5P4</accession>
<sequence length="103" mass="11590">MNRLEAHVHEDRLALLDRYEAFAPLFGGGHRERRLTHLAWVLHDVTHVDAEGPWPAFSHEGPCYPCPGARGLDSGGAHTQETRDGGRDEGRHIPAQRRDLTHQ</sequence>
<reference evidence="3" key="1">
    <citation type="journal article" date="2019" name="Int. J. Syst. Evol. Microbiol.">
        <title>The Global Catalogue of Microorganisms (GCM) 10K type strain sequencing project: providing services to taxonomists for standard genome sequencing and annotation.</title>
        <authorList>
            <consortium name="The Broad Institute Genomics Platform"/>
            <consortium name="The Broad Institute Genome Sequencing Center for Infectious Disease"/>
            <person name="Wu L."/>
            <person name="Ma J."/>
        </authorList>
    </citation>
    <scope>NUCLEOTIDE SEQUENCE [LARGE SCALE GENOMIC DNA]</scope>
    <source>
        <strain evidence="3">JCM 14902</strain>
    </source>
</reference>
<dbReference type="Proteomes" id="UP001500326">
    <property type="component" value="Unassembled WGS sequence"/>
</dbReference>
<protein>
    <submittedName>
        <fullName evidence="2">Uncharacterized protein</fullName>
    </submittedName>
</protein>
<evidence type="ECO:0000256" key="1">
    <source>
        <dbReference type="SAM" id="MobiDB-lite"/>
    </source>
</evidence>
<keyword evidence="3" id="KW-1185">Reference proteome</keyword>
<feature type="region of interest" description="Disordered" evidence="1">
    <location>
        <begin position="65"/>
        <end position="103"/>
    </location>
</feature>
<evidence type="ECO:0000313" key="2">
    <source>
        <dbReference type="EMBL" id="GAA1991177.1"/>
    </source>
</evidence>